<dbReference type="PANTHER" id="PTHR40029">
    <property type="match status" value="1"/>
</dbReference>
<dbReference type="NCBIfam" id="NF003198">
    <property type="entry name" value="PRK04169.1-2"/>
    <property type="match status" value="1"/>
</dbReference>
<evidence type="ECO:0000256" key="3">
    <source>
        <dbReference type="ARBA" id="ARBA00022723"/>
    </source>
</evidence>
<dbReference type="GO" id="GO:0046474">
    <property type="term" value="P:glycerophospholipid biosynthetic process"/>
    <property type="evidence" value="ECO:0007669"/>
    <property type="project" value="UniProtKB-UniRule"/>
</dbReference>
<dbReference type="EC" id="2.5.1.41" evidence="9"/>
<feature type="binding site" evidence="9">
    <location>
        <position position="51"/>
    </location>
    <ligand>
        <name>Mg(2+)</name>
        <dbReference type="ChEBI" id="CHEBI:18420"/>
    </ligand>
</feature>
<evidence type="ECO:0000313" key="10">
    <source>
        <dbReference type="EMBL" id="SDB92127.1"/>
    </source>
</evidence>
<dbReference type="InterPro" id="IPR039074">
    <property type="entry name" value="GGGP/HepGP_synthase_I"/>
</dbReference>
<reference evidence="10 11" key="1">
    <citation type="submission" date="2016-09" db="EMBL/GenBank/DDBJ databases">
        <authorList>
            <person name="Capua I."/>
            <person name="De Benedictis P."/>
            <person name="Joannis T."/>
            <person name="Lombin L.H."/>
            <person name="Cattoli G."/>
        </authorList>
    </citation>
    <scope>NUCLEOTIDE SEQUENCE [LARGE SCALE GENOMIC DNA]</scope>
    <source>
        <strain evidence="10 11">A7P-90m</strain>
    </source>
</reference>
<keyword evidence="2 9" id="KW-0808">Transferase</keyword>
<keyword evidence="6 9" id="KW-0594">Phospholipid biosynthesis</keyword>
<evidence type="ECO:0000256" key="5">
    <source>
        <dbReference type="ARBA" id="ARBA00023098"/>
    </source>
</evidence>
<dbReference type="OrthoDB" id="9807235at2"/>
<dbReference type="GO" id="GO:0120536">
    <property type="term" value="F:heptaprenylglyceryl phosphate synthase activity"/>
    <property type="evidence" value="ECO:0007669"/>
    <property type="project" value="UniProtKB-ARBA"/>
</dbReference>
<dbReference type="NCBIfam" id="TIGR01768">
    <property type="entry name" value="GGGP-family"/>
    <property type="match status" value="1"/>
</dbReference>
<dbReference type="GO" id="GO:0047294">
    <property type="term" value="F:phosphoglycerol geranylgeranyltransferase activity"/>
    <property type="evidence" value="ECO:0007669"/>
    <property type="project" value="UniProtKB-UniRule"/>
</dbReference>
<comment type="catalytic activity">
    <reaction evidence="8 9">
        <text>sn-glycerol 1-phosphate + (2E,6E,10E)-geranylgeranyl diphosphate = sn-3-O-(geranylgeranyl)glycerol 1-phosphate + diphosphate</text>
        <dbReference type="Rhea" id="RHEA:23404"/>
        <dbReference type="ChEBI" id="CHEBI:33019"/>
        <dbReference type="ChEBI" id="CHEBI:57677"/>
        <dbReference type="ChEBI" id="CHEBI:57685"/>
        <dbReference type="ChEBI" id="CHEBI:58756"/>
        <dbReference type="EC" id="2.5.1.41"/>
    </reaction>
</comment>
<keyword evidence="7 9" id="KW-1208">Phospholipid metabolism</keyword>
<dbReference type="AlphaFoldDB" id="A0A1G6HCT6"/>
<sequence>MNVINHILNGISFRKQIALLIDPEEHTVASAENMAREATEAHIDFVFVGGSYVSSDLTSIVDAIKRITSIPVLLFPGSPLQVVPNADALLFLSLISGRNPDYLIGNQVLSAGLIRKSRLEVIPVGYMLIDGGSVTSVQYVSNSLPIPADKPELAVATALAGEMLGLKMLYLEAGSGAKNPVPASLIAAVRNAVKLPIIVGGGLRDEVAVSAALAAGADIVVVGNAAENDLGVIARLAQVVHSH</sequence>
<dbReference type="InterPro" id="IPR008205">
    <property type="entry name" value="GGGP_HepGP_synthase"/>
</dbReference>
<feature type="binding site" evidence="9">
    <location>
        <begin position="201"/>
        <end position="202"/>
    </location>
    <ligand>
        <name>sn-glycerol 1-phosphate</name>
        <dbReference type="ChEBI" id="CHEBI:57685"/>
    </ligand>
</feature>
<evidence type="ECO:0000256" key="6">
    <source>
        <dbReference type="ARBA" id="ARBA00023209"/>
    </source>
</evidence>
<dbReference type="STRING" id="1640674.SAMN05216323_100970"/>
<dbReference type="Proteomes" id="UP000199452">
    <property type="component" value="Unassembled WGS sequence"/>
</dbReference>
<keyword evidence="5 9" id="KW-0443">Lipid metabolism</keyword>
<keyword evidence="4 9" id="KW-0460">Magnesium</keyword>
<dbReference type="GO" id="GO:0000287">
    <property type="term" value="F:magnesium ion binding"/>
    <property type="evidence" value="ECO:0007669"/>
    <property type="project" value="UniProtKB-UniRule"/>
</dbReference>
<evidence type="ECO:0000256" key="7">
    <source>
        <dbReference type="ARBA" id="ARBA00023264"/>
    </source>
</evidence>
<feature type="binding site" evidence="9">
    <location>
        <position position="22"/>
    </location>
    <ligand>
        <name>Mg(2+)</name>
        <dbReference type="ChEBI" id="CHEBI:18420"/>
    </ligand>
</feature>
<dbReference type="InterPro" id="IPR038597">
    <property type="entry name" value="GGGP/HepGP_synthase_sf"/>
</dbReference>
<dbReference type="SUPFAM" id="SSF51395">
    <property type="entry name" value="FMN-linked oxidoreductases"/>
    <property type="match status" value="1"/>
</dbReference>
<comment type="caution">
    <text evidence="9">Lacks conserved residue(s) required for the propagation of feature annotation.</text>
</comment>
<name>A0A1G6HCT6_9BACT</name>
<gene>
    <name evidence="10" type="ORF">SAMN05216323_100970</name>
</gene>
<feature type="binding site" evidence="9">
    <location>
        <begin position="170"/>
        <end position="176"/>
    </location>
    <ligand>
        <name>sn-glycerol 1-phosphate</name>
        <dbReference type="ChEBI" id="CHEBI:57685"/>
    </ligand>
</feature>
<dbReference type="PANTHER" id="PTHR40029:SF2">
    <property type="entry name" value="HEPTAPRENYLGLYCERYL PHOSPHATE SYNTHASE"/>
    <property type="match status" value="1"/>
</dbReference>
<dbReference type="RefSeq" id="WP_092436077.1">
    <property type="nucleotide sequence ID" value="NZ_FMYP01000009.1"/>
</dbReference>
<comment type="similarity">
    <text evidence="9">Belongs to the GGGP/HepGP synthase family. Group II subfamily.</text>
</comment>
<proteinExistence type="inferred from homology"/>
<evidence type="ECO:0000256" key="4">
    <source>
        <dbReference type="ARBA" id="ARBA00022842"/>
    </source>
</evidence>
<dbReference type="Gene3D" id="3.20.20.390">
    <property type="entry name" value="FMN-linked oxidoreductases"/>
    <property type="match status" value="1"/>
</dbReference>
<dbReference type="EMBL" id="FMYP01000009">
    <property type="protein sequence ID" value="SDB92127.1"/>
    <property type="molecule type" value="Genomic_DNA"/>
</dbReference>
<evidence type="ECO:0000256" key="1">
    <source>
        <dbReference type="ARBA" id="ARBA00022516"/>
    </source>
</evidence>
<dbReference type="NCBIfam" id="TIGR01769">
    <property type="entry name" value="GGGP"/>
    <property type="match status" value="1"/>
</dbReference>
<dbReference type="Pfam" id="PF01884">
    <property type="entry name" value="PcrB"/>
    <property type="match status" value="1"/>
</dbReference>
<accession>A0A1G6HCT6</accession>
<comment type="function">
    <text evidence="9">Prenyltransferase that catalyzes the transfer of the geranylgeranyl moiety of geranylgeranyl diphosphate (GGPP) to the C3 hydroxyl of sn-glycerol-1-phosphate (G1P).</text>
</comment>
<feature type="binding site" evidence="9">
    <location>
        <begin position="223"/>
        <end position="224"/>
    </location>
    <ligand>
        <name>sn-glycerol 1-phosphate</name>
        <dbReference type="ChEBI" id="CHEBI:57685"/>
    </ligand>
</feature>
<keyword evidence="3 9" id="KW-0479">Metal-binding</keyword>
<comment type="cofactor">
    <cofactor evidence="9">
        <name>Mg(2+)</name>
        <dbReference type="ChEBI" id="CHEBI:18420"/>
    </cofactor>
</comment>
<evidence type="ECO:0000256" key="2">
    <source>
        <dbReference type="ARBA" id="ARBA00022679"/>
    </source>
</evidence>
<dbReference type="InterPro" id="IPR010946">
    <property type="entry name" value="GGGP_synth"/>
</dbReference>
<organism evidence="10 11">
    <name type="scientific">Williamwhitmania taraxaci</name>
    <dbReference type="NCBI Taxonomy" id="1640674"/>
    <lineage>
        <taxon>Bacteria</taxon>
        <taxon>Pseudomonadati</taxon>
        <taxon>Bacteroidota</taxon>
        <taxon>Bacteroidia</taxon>
        <taxon>Bacteroidales</taxon>
        <taxon>Williamwhitmaniaceae</taxon>
        <taxon>Williamwhitmania</taxon>
    </lineage>
</organism>
<dbReference type="HAMAP" id="MF_00112">
    <property type="entry name" value="GGGP_HepGP_synthase"/>
    <property type="match status" value="1"/>
</dbReference>
<evidence type="ECO:0000256" key="8">
    <source>
        <dbReference type="ARBA" id="ARBA00047288"/>
    </source>
</evidence>
<keyword evidence="1 9" id="KW-0444">Lipid biosynthesis</keyword>
<protein>
    <recommendedName>
        <fullName evidence="9">Geranylgeranylglyceryl phosphate synthase</fullName>
        <shortName evidence="9">GGGP synthase</shortName>
        <shortName evidence="9">GGGPS</shortName>
        <ecNumber evidence="9">2.5.1.41</ecNumber>
    </recommendedName>
    <alternativeName>
        <fullName evidence="9">(S)-3-O-geranylgeranylglyceryl phosphate synthase</fullName>
    </alternativeName>
    <alternativeName>
        <fullName evidence="9">Phosphoglycerol geranylgeranyltransferase</fullName>
    </alternativeName>
</protein>
<keyword evidence="11" id="KW-1185">Reference proteome</keyword>
<evidence type="ECO:0000256" key="9">
    <source>
        <dbReference type="HAMAP-Rule" id="MF_00112"/>
    </source>
</evidence>
<evidence type="ECO:0000313" key="11">
    <source>
        <dbReference type="Proteomes" id="UP000199452"/>
    </source>
</evidence>
<dbReference type="GO" id="GO:0005737">
    <property type="term" value="C:cytoplasm"/>
    <property type="evidence" value="ECO:0007669"/>
    <property type="project" value="InterPro"/>
</dbReference>